<evidence type="ECO:0000313" key="1">
    <source>
        <dbReference type="EMBL" id="WAJ26353.1"/>
    </source>
</evidence>
<organism evidence="1 2">
    <name type="scientific">Antarcticirhabdus aurantiaca</name>
    <dbReference type="NCBI Taxonomy" id="2606717"/>
    <lineage>
        <taxon>Bacteria</taxon>
        <taxon>Pseudomonadati</taxon>
        <taxon>Pseudomonadota</taxon>
        <taxon>Alphaproteobacteria</taxon>
        <taxon>Hyphomicrobiales</taxon>
        <taxon>Aurantimonadaceae</taxon>
        <taxon>Antarcticirhabdus</taxon>
    </lineage>
</organism>
<dbReference type="EMBL" id="CP113520">
    <property type="protein sequence ID" value="WAJ26353.1"/>
    <property type="molecule type" value="Genomic_DNA"/>
</dbReference>
<gene>
    <name evidence="1" type="ORF">OXU80_15785</name>
</gene>
<accession>A0ACD4NHP8</accession>
<reference evidence="1" key="1">
    <citation type="submission" date="2022-11" db="EMBL/GenBank/DDBJ databases">
        <title>beta-Carotene-producing bacterium, Jeongeuplla avenae sp. nov., alleviates the salt stress of Arabidopsis seedlings.</title>
        <authorList>
            <person name="Jiang L."/>
            <person name="Lee J."/>
        </authorList>
    </citation>
    <scope>NUCLEOTIDE SEQUENCE</scope>
    <source>
        <strain evidence="1">DY_R2A_6</strain>
    </source>
</reference>
<sequence>MTATTGDRSISEGSTVTLGIALALLGTFMFSANDVLGKWLVGTYSVGQVLLLRSFAALLILAPFVYRAGWRSLFVPERPGVQIFRAVLGGIEVCLFYLAVVYLPLADVMAYYLAGPIYVAALSPFVLGEHVGWRRWTAIVVGFGGVLVVLQPSGETLTLPALISLAGSFAFGLILLTGRMLRRTPDLPMVFWPITASFVVGGVLAPASWVPPDVQSTALLALLGLVSMLAHVCTNRSLKLAPAATVAPIQYTLLLWAIVFGWTVFGDVPRPSTLIGGAIIVAAGLFIFFREQKKAVPPPPPQLEI</sequence>
<dbReference type="Proteomes" id="UP001163223">
    <property type="component" value="Chromosome"/>
</dbReference>
<protein>
    <submittedName>
        <fullName evidence="1">DMT family transporter</fullName>
    </submittedName>
</protein>
<evidence type="ECO:0000313" key="2">
    <source>
        <dbReference type="Proteomes" id="UP001163223"/>
    </source>
</evidence>
<keyword evidence="2" id="KW-1185">Reference proteome</keyword>
<name>A0ACD4NHP8_9HYPH</name>
<proteinExistence type="predicted"/>